<dbReference type="AlphaFoldDB" id="A0A5N5J0I3"/>
<feature type="coiled-coil region" evidence="1">
    <location>
        <begin position="629"/>
        <end position="666"/>
    </location>
</feature>
<feature type="compositionally biased region" description="Basic and acidic residues" evidence="2">
    <location>
        <begin position="1035"/>
        <end position="1055"/>
    </location>
</feature>
<proteinExistence type="predicted"/>
<evidence type="ECO:0000313" key="3">
    <source>
        <dbReference type="EMBL" id="KAB5511936.1"/>
    </source>
</evidence>
<feature type="coiled-coil region" evidence="1">
    <location>
        <begin position="487"/>
        <end position="514"/>
    </location>
</feature>
<feature type="coiled-coil region" evidence="1">
    <location>
        <begin position="339"/>
        <end position="376"/>
    </location>
</feature>
<keyword evidence="4" id="KW-1185">Reference proteome</keyword>
<dbReference type="GO" id="GO:0005856">
    <property type="term" value="C:cytoskeleton"/>
    <property type="evidence" value="ECO:0007669"/>
    <property type="project" value="TreeGrafter"/>
</dbReference>
<dbReference type="Proteomes" id="UP000326939">
    <property type="component" value="Chromosome 19"/>
</dbReference>
<feature type="coiled-coil region" evidence="1">
    <location>
        <begin position="777"/>
        <end position="804"/>
    </location>
</feature>
<protein>
    <submittedName>
        <fullName evidence="3">Uncharacterized protein</fullName>
    </submittedName>
</protein>
<feature type="coiled-coil region" evidence="1">
    <location>
        <begin position="197"/>
        <end position="224"/>
    </location>
</feature>
<feature type="region of interest" description="Disordered" evidence="2">
    <location>
        <begin position="1035"/>
        <end position="1063"/>
    </location>
</feature>
<comment type="caution">
    <text evidence="3">The sequence shown here is derived from an EMBL/GenBank/DDBJ whole genome shotgun (WGS) entry which is preliminary data.</text>
</comment>
<dbReference type="PANTHER" id="PTHR47357">
    <property type="entry name" value="COP1-INTERACTIVE PROTEIN 1"/>
    <property type="match status" value="1"/>
</dbReference>
<gene>
    <name evidence="3" type="ORF">DKX38_028964</name>
</gene>
<dbReference type="GO" id="GO:0005200">
    <property type="term" value="F:structural constituent of cytoskeleton"/>
    <property type="evidence" value="ECO:0007669"/>
    <property type="project" value="TreeGrafter"/>
</dbReference>
<feature type="coiled-coil region" evidence="1">
    <location>
        <begin position="919"/>
        <end position="956"/>
    </location>
</feature>
<evidence type="ECO:0000313" key="4">
    <source>
        <dbReference type="Proteomes" id="UP000326939"/>
    </source>
</evidence>
<evidence type="ECO:0000256" key="2">
    <source>
        <dbReference type="SAM" id="MobiDB-lite"/>
    </source>
</evidence>
<name>A0A5N5J0I3_9ROSI</name>
<reference evidence="4" key="1">
    <citation type="journal article" date="2019" name="Gigascience">
        <title>De novo genome assembly of the endangered Acer yangbiense, a plant species with extremely small populations endemic to Yunnan Province, China.</title>
        <authorList>
            <person name="Yang J."/>
            <person name="Wariss H.M."/>
            <person name="Tao L."/>
            <person name="Zhang R."/>
            <person name="Yun Q."/>
            <person name="Hollingsworth P."/>
            <person name="Dao Z."/>
            <person name="Luo G."/>
            <person name="Guo H."/>
            <person name="Ma Y."/>
            <person name="Sun W."/>
        </authorList>
    </citation>
    <scope>NUCLEOTIDE SEQUENCE [LARGE SCALE GENOMIC DNA]</scope>
    <source>
        <strain evidence="4">cv. br00</strain>
    </source>
</reference>
<dbReference type="EMBL" id="VDCV01000019">
    <property type="protein sequence ID" value="KAB5511936.1"/>
    <property type="molecule type" value="Genomic_DNA"/>
</dbReference>
<evidence type="ECO:0000256" key="1">
    <source>
        <dbReference type="SAM" id="Coils"/>
    </source>
</evidence>
<organism evidence="3 4">
    <name type="scientific">Salix brachista</name>
    <dbReference type="NCBI Taxonomy" id="2182728"/>
    <lineage>
        <taxon>Eukaryota</taxon>
        <taxon>Viridiplantae</taxon>
        <taxon>Streptophyta</taxon>
        <taxon>Embryophyta</taxon>
        <taxon>Tracheophyta</taxon>
        <taxon>Spermatophyta</taxon>
        <taxon>Magnoliopsida</taxon>
        <taxon>eudicotyledons</taxon>
        <taxon>Gunneridae</taxon>
        <taxon>Pentapetalae</taxon>
        <taxon>rosids</taxon>
        <taxon>fabids</taxon>
        <taxon>Malpighiales</taxon>
        <taxon>Salicaceae</taxon>
        <taxon>Saliceae</taxon>
        <taxon>Salix</taxon>
    </lineage>
</organism>
<keyword evidence="1" id="KW-0175">Coiled coil</keyword>
<sequence>MIEAELNKVKDTLIMEKKASIQSNKESLKITEDLRTLTDWLQEEKSATGKELEALKAELSITKQQLESAEQQAAGNEETNEDHAEQQIEVMHDGVVEEGTFEGTSNLRTELSKEAVKSISEVHAESEDTEIKVRHPEVTATDMAAEENQSERTIDATEIIHNKLKSEEVTKRENQQIMEEREGAKNGDPVTLGEEKIKECQVQIESKMAEAKQLGEQNHGLEARFLKLKMMSRERGDEPSALTKKLEENQNESFRTEILTQQINTMIDLESIPQLLIENGELEQKLDTAGMIEAELNKVKDTLIMEKKASIQSNKESLKITEDLRTLTDWLQEEKSATGKELEALKAELSITKQQLESAEQQAAGNEETNEDHAEQQIEVMHDGVVEEGTFEGTSNLRTELSKEAVKSISEVHAESEDTEIKVRHPEVTATDMAAEENQSERTIDATEIIHNKLKSEEVTKRENQQIMEEREGAKNGDPVTLGEEKIKECQVQIESKMAEAKQLGEQNHGLEARFLKLKMMSRERGDEPSALTKKLEENQNESFRTEILTQQINTMIDLESIPQLLIENGELEQKLDTAGMIEAELNKVKDTLIMEKKASIQSNKESLKITEDLRTLTDWLQEEKSATGKELEALKAELSITKQQLESAEQQAAGNEETNEDHAEQQIEVMHDGVVEEGTFEGTSNLRTELSKEAVKSISEVHAESEDTEIKVRHPEVTATDMAAEENQSERTIDATEIIHNKLKSEEVTKRENQQIMEEREGAKNGDPVTLGEEKIKECQVQIESKMAEAKQLGEQNHGLEARFLKLKMMSRERGDEPSALTKKLEENQNESFRTEILTQQINTMIDLESIPQLLIENGELEQKLDTAGMIEAELNKVKDTLIMEKKASIQSNKESLKITEDLRTLTDWLQEEKSATGKELEALKAELSITKQQLESAEQQAAGNEETNEDHAEQQIEVMHDGVVEEGTFEGTLNLRTELSKEAVKSISEVHAESEDTEIKVRHPEVTATDMAAEENQSERTIDATEIIHNKLKSEEVTKRENQQIMEEREGAKNGDPVTLGEEKIKECQVQIESKMAEAKQLGE</sequence>
<dbReference type="PANTHER" id="PTHR47357:SF1">
    <property type="entry name" value="SPINDLE POLE BODY COMPONENT 110"/>
    <property type="match status" value="1"/>
</dbReference>
<accession>A0A5N5J0I3</accession>
<feature type="coiled-coil region" evidence="1">
    <location>
        <begin position="49"/>
        <end position="86"/>
    </location>
</feature>